<sequence>MKLTVVTSAALIGFATAIPLSKRSVDFAWGSEKVRGVNIGGWLVLEPWITPSIFQQFPGHETVDEWTLCQNHPDTAPGILKNHWDNWVALSDFQTIADAGFNTVRIPVGYWAYQKFNDPYIQGAAPYIDQAISWARQTGLKVWIDLHGAPGSQNGFDNSGHNGTVGFGTGSTVADTLSVIQQIANKYAQDSYQDVVVAIEVLNEPLATSLTGGLDTVEQYYEDAYGDIRTISDMEVVVHDAFQTGSSINGLLAPGDASNIVVDHHEYQIFTQELIDLSPDEHVQYVCSNAGTYASNVDHFVVVGEWTAAMTDCAPALNGYGLGSRWEGSYPLTGAVPSTRSCGDINFIDTWNLTMIDNTRRYIEAQLDVFEQQTQGFVFWNFKTEASAEWDLERLLKANIFPSLVNRQPSSLCSS</sequence>
<evidence type="ECO:0000256" key="6">
    <source>
        <dbReference type="SAM" id="SignalP"/>
    </source>
</evidence>
<dbReference type="PANTHER" id="PTHR31297:SF8">
    <property type="entry name" value="GLYCOSIDE HYDROLASE FAMILY 5 DOMAIN-CONTAINING PROTEIN"/>
    <property type="match status" value="1"/>
</dbReference>
<evidence type="ECO:0000256" key="5">
    <source>
        <dbReference type="RuleBase" id="RU361153"/>
    </source>
</evidence>
<keyword evidence="3 5" id="KW-0326">Glycosidase</keyword>
<dbReference type="InterPro" id="IPR050386">
    <property type="entry name" value="Glycosyl_hydrolase_5"/>
</dbReference>
<reference evidence="8" key="1">
    <citation type="submission" date="2022-11" db="EMBL/GenBank/DDBJ databases">
        <title>Chromosomal genome sequence assembly and mating type (MAT) locus characterization of the leprose asexual lichenized fungus Lepraria neglecta (Nyl.) Erichsen.</title>
        <authorList>
            <person name="Allen J.L."/>
            <person name="Pfeffer B."/>
        </authorList>
    </citation>
    <scope>NUCLEOTIDE SEQUENCE</scope>
    <source>
        <strain evidence="8">Allen 5258</strain>
    </source>
</reference>
<evidence type="ECO:0000256" key="4">
    <source>
        <dbReference type="ARBA" id="ARBA00023316"/>
    </source>
</evidence>
<evidence type="ECO:0000256" key="2">
    <source>
        <dbReference type="ARBA" id="ARBA00022801"/>
    </source>
</evidence>
<evidence type="ECO:0000259" key="7">
    <source>
        <dbReference type="Pfam" id="PF00150"/>
    </source>
</evidence>
<comment type="caution">
    <text evidence="8">The sequence shown here is derived from an EMBL/GenBank/DDBJ whole genome shotgun (WGS) entry which is preliminary data.</text>
</comment>
<evidence type="ECO:0000313" key="8">
    <source>
        <dbReference type="EMBL" id="KAK3168369.1"/>
    </source>
</evidence>
<dbReference type="PANTHER" id="PTHR31297">
    <property type="entry name" value="GLUCAN ENDO-1,6-BETA-GLUCOSIDASE B"/>
    <property type="match status" value="1"/>
</dbReference>
<feature type="signal peptide" evidence="6">
    <location>
        <begin position="1"/>
        <end position="17"/>
    </location>
</feature>
<dbReference type="GO" id="GO:0005576">
    <property type="term" value="C:extracellular region"/>
    <property type="evidence" value="ECO:0007669"/>
    <property type="project" value="TreeGrafter"/>
</dbReference>
<protein>
    <recommendedName>
        <fullName evidence="7">Glycoside hydrolase family 5 domain-containing protein</fullName>
    </recommendedName>
</protein>
<comment type="similarity">
    <text evidence="1 5">Belongs to the glycosyl hydrolase 5 (cellulase A) family.</text>
</comment>
<evidence type="ECO:0000256" key="1">
    <source>
        <dbReference type="ARBA" id="ARBA00005641"/>
    </source>
</evidence>
<feature type="chain" id="PRO_5042027016" description="Glycoside hydrolase family 5 domain-containing protein" evidence="6">
    <location>
        <begin position="18"/>
        <end position="415"/>
    </location>
</feature>
<feature type="domain" description="Glycoside hydrolase family 5" evidence="7">
    <location>
        <begin position="89"/>
        <end position="309"/>
    </location>
</feature>
<dbReference type="GO" id="GO:0009251">
    <property type="term" value="P:glucan catabolic process"/>
    <property type="evidence" value="ECO:0007669"/>
    <property type="project" value="TreeGrafter"/>
</dbReference>
<dbReference type="PROSITE" id="PS00659">
    <property type="entry name" value="GLYCOSYL_HYDROL_F5"/>
    <property type="match status" value="1"/>
</dbReference>
<dbReference type="AlphaFoldDB" id="A0AAE0DG75"/>
<dbReference type="Proteomes" id="UP001276659">
    <property type="component" value="Unassembled WGS sequence"/>
</dbReference>
<dbReference type="GO" id="GO:0004338">
    <property type="term" value="F:glucan exo-1,3-beta-glucosidase activity"/>
    <property type="evidence" value="ECO:0007669"/>
    <property type="project" value="TreeGrafter"/>
</dbReference>
<dbReference type="InterPro" id="IPR018087">
    <property type="entry name" value="Glyco_hydro_5_CS"/>
</dbReference>
<organism evidence="8 9">
    <name type="scientific">Lepraria neglecta</name>
    <dbReference type="NCBI Taxonomy" id="209136"/>
    <lineage>
        <taxon>Eukaryota</taxon>
        <taxon>Fungi</taxon>
        <taxon>Dikarya</taxon>
        <taxon>Ascomycota</taxon>
        <taxon>Pezizomycotina</taxon>
        <taxon>Lecanoromycetes</taxon>
        <taxon>OSLEUM clade</taxon>
        <taxon>Lecanoromycetidae</taxon>
        <taxon>Lecanorales</taxon>
        <taxon>Lecanorineae</taxon>
        <taxon>Stereocaulaceae</taxon>
        <taxon>Lepraria</taxon>
    </lineage>
</organism>
<evidence type="ECO:0000256" key="3">
    <source>
        <dbReference type="ARBA" id="ARBA00023295"/>
    </source>
</evidence>
<name>A0AAE0DG75_9LECA</name>
<evidence type="ECO:0000313" key="9">
    <source>
        <dbReference type="Proteomes" id="UP001276659"/>
    </source>
</evidence>
<dbReference type="InterPro" id="IPR017853">
    <property type="entry name" value="GH"/>
</dbReference>
<keyword evidence="9" id="KW-1185">Reference proteome</keyword>
<dbReference type="InterPro" id="IPR001547">
    <property type="entry name" value="Glyco_hydro_5"/>
</dbReference>
<dbReference type="GO" id="GO:0009986">
    <property type="term" value="C:cell surface"/>
    <property type="evidence" value="ECO:0007669"/>
    <property type="project" value="TreeGrafter"/>
</dbReference>
<dbReference type="EMBL" id="JASNWA010000010">
    <property type="protein sequence ID" value="KAK3168369.1"/>
    <property type="molecule type" value="Genomic_DNA"/>
</dbReference>
<dbReference type="Gene3D" id="3.20.20.80">
    <property type="entry name" value="Glycosidases"/>
    <property type="match status" value="1"/>
</dbReference>
<keyword evidence="2 5" id="KW-0378">Hydrolase</keyword>
<keyword evidence="4" id="KW-0961">Cell wall biogenesis/degradation</keyword>
<gene>
    <name evidence="8" type="ORF">OEA41_004816</name>
</gene>
<accession>A0AAE0DG75</accession>
<dbReference type="SUPFAM" id="SSF51445">
    <property type="entry name" value="(Trans)glycosidases"/>
    <property type="match status" value="1"/>
</dbReference>
<keyword evidence="6" id="KW-0732">Signal</keyword>
<dbReference type="Pfam" id="PF00150">
    <property type="entry name" value="Cellulase"/>
    <property type="match status" value="1"/>
</dbReference>
<dbReference type="GO" id="GO:0071555">
    <property type="term" value="P:cell wall organization"/>
    <property type="evidence" value="ECO:0007669"/>
    <property type="project" value="UniProtKB-KW"/>
</dbReference>
<proteinExistence type="inferred from homology"/>